<dbReference type="InterPro" id="IPR058240">
    <property type="entry name" value="rSAM_sf"/>
</dbReference>
<keyword evidence="6" id="KW-0560">Oxidoreductase</keyword>
<dbReference type="RefSeq" id="WP_206870422.1">
    <property type="nucleotide sequence ID" value="NZ_BMBA01000002.1"/>
</dbReference>
<keyword evidence="8" id="KW-0411">Iron-sulfur</keyword>
<dbReference type="InterPro" id="IPR034457">
    <property type="entry name" value="Organic_radical-activating"/>
</dbReference>
<dbReference type="InterPro" id="IPR001989">
    <property type="entry name" value="Radical_activat_CS"/>
</dbReference>
<protein>
    <submittedName>
        <fullName evidence="10">[formate-C-acetyltransferase]-activating enzyme</fullName>
    </submittedName>
</protein>
<dbReference type="EMBL" id="BMBA01000002">
    <property type="protein sequence ID" value="GFZ32157.1"/>
    <property type="molecule type" value="Genomic_DNA"/>
</dbReference>
<accession>A0ABQ1EBI5</accession>
<dbReference type="SFLD" id="SFLDS00029">
    <property type="entry name" value="Radical_SAM"/>
    <property type="match status" value="1"/>
</dbReference>
<proteinExistence type="inferred from homology"/>
<dbReference type="PANTHER" id="PTHR30352">
    <property type="entry name" value="PYRUVATE FORMATE-LYASE-ACTIVATING ENZYME"/>
    <property type="match status" value="1"/>
</dbReference>
<keyword evidence="7" id="KW-0408">Iron</keyword>
<evidence type="ECO:0000256" key="4">
    <source>
        <dbReference type="ARBA" id="ARBA00022691"/>
    </source>
</evidence>
<evidence type="ECO:0000256" key="5">
    <source>
        <dbReference type="ARBA" id="ARBA00022723"/>
    </source>
</evidence>
<dbReference type="InterPro" id="IPR013785">
    <property type="entry name" value="Aldolase_TIM"/>
</dbReference>
<keyword evidence="4" id="KW-0949">S-adenosyl-L-methionine</keyword>
<dbReference type="PROSITE" id="PS01087">
    <property type="entry name" value="RADICAL_ACTIVATING"/>
    <property type="match status" value="1"/>
</dbReference>
<dbReference type="SUPFAM" id="SSF102114">
    <property type="entry name" value="Radical SAM enzymes"/>
    <property type="match status" value="1"/>
</dbReference>
<organism evidence="10 11">
    <name type="scientific">Clostridium zeae</name>
    <dbReference type="NCBI Taxonomy" id="2759022"/>
    <lineage>
        <taxon>Bacteria</taxon>
        <taxon>Bacillati</taxon>
        <taxon>Bacillota</taxon>
        <taxon>Clostridia</taxon>
        <taxon>Eubacteriales</taxon>
        <taxon>Clostridiaceae</taxon>
        <taxon>Clostridium</taxon>
    </lineage>
</organism>
<name>A0ABQ1EBI5_9CLOT</name>
<evidence type="ECO:0000256" key="6">
    <source>
        <dbReference type="ARBA" id="ARBA00023002"/>
    </source>
</evidence>
<gene>
    <name evidence="10" type="primary">pflC</name>
    <name evidence="10" type="ORF">CSC2_26830</name>
</gene>
<evidence type="ECO:0000259" key="9">
    <source>
        <dbReference type="PROSITE" id="PS51918"/>
    </source>
</evidence>
<evidence type="ECO:0000313" key="10">
    <source>
        <dbReference type="EMBL" id="GFZ32157.1"/>
    </source>
</evidence>
<dbReference type="InterPro" id="IPR040074">
    <property type="entry name" value="BssD/PflA/YjjW"/>
</dbReference>
<dbReference type="SFLD" id="SFLDG01066">
    <property type="entry name" value="organic_radical-activating_enz"/>
    <property type="match status" value="1"/>
</dbReference>
<keyword evidence="3" id="KW-0004">4Fe-4S</keyword>
<dbReference type="PANTHER" id="PTHR30352:SF4">
    <property type="entry name" value="PYRUVATE FORMATE-LYASE 2-ACTIVATING ENZYME"/>
    <property type="match status" value="1"/>
</dbReference>
<evidence type="ECO:0000313" key="11">
    <source>
        <dbReference type="Proteomes" id="UP000663802"/>
    </source>
</evidence>
<evidence type="ECO:0000256" key="7">
    <source>
        <dbReference type="ARBA" id="ARBA00023004"/>
    </source>
</evidence>
<comment type="cofactor">
    <cofactor evidence="1">
        <name>[4Fe-4S] cluster</name>
        <dbReference type="ChEBI" id="CHEBI:49883"/>
    </cofactor>
</comment>
<dbReference type="Gene3D" id="3.20.20.70">
    <property type="entry name" value="Aldolase class I"/>
    <property type="match status" value="1"/>
</dbReference>
<evidence type="ECO:0000256" key="1">
    <source>
        <dbReference type="ARBA" id="ARBA00001966"/>
    </source>
</evidence>
<feature type="domain" description="Radical SAM core" evidence="9">
    <location>
        <begin position="15"/>
        <end position="280"/>
    </location>
</feature>
<dbReference type="InterPro" id="IPR007197">
    <property type="entry name" value="rSAM"/>
</dbReference>
<keyword evidence="5" id="KW-0479">Metal-binding</keyword>
<evidence type="ECO:0000256" key="3">
    <source>
        <dbReference type="ARBA" id="ARBA00022485"/>
    </source>
</evidence>
<dbReference type="PIRSF" id="PIRSF000371">
    <property type="entry name" value="PFL_act_enz"/>
    <property type="match status" value="1"/>
</dbReference>
<keyword evidence="11" id="KW-1185">Reference proteome</keyword>
<sequence>MEKAIIFNIQRYSLHDGGGIRTVVFFKGCPLKCPWCSNPESQKFKLEIMRKPNLCIKCSSESCAKCNMSPDKCPTGALDYIGKEYTVEEVVNEVKKDIVFYDTSEGGVTLSGGEVLAQPKFVLALLKRLKEFSINTAIETSGQGDTEKLLELAKYLDLILFDLKIMDKEKAKDILGADIELIRSNMKELVLNNHEVIPRIPLIPGYTMEDDNISEIIAFVKELGLKEIHILPFHQYGSKKYEYLGKDYSLLDIKPPSEEEVNAIKLKMEQEGLMVFIGGR</sequence>
<dbReference type="PROSITE" id="PS51918">
    <property type="entry name" value="RADICAL_SAM"/>
    <property type="match status" value="1"/>
</dbReference>
<dbReference type="Proteomes" id="UP000663802">
    <property type="component" value="Unassembled WGS sequence"/>
</dbReference>
<dbReference type="Pfam" id="PF04055">
    <property type="entry name" value="Radical_SAM"/>
    <property type="match status" value="1"/>
</dbReference>
<comment type="caution">
    <text evidence="10">The sequence shown here is derived from an EMBL/GenBank/DDBJ whole genome shotgun (WGS) entry which is preliminary data.</text>
</comment>
<dbReference type="NCBIfam" id="TIGR02494">
    <property type="entry name" value="PFLE_PFLC"/>
    <property type="match status" value="1"/>
</dbReference>
<evidence type="ECO:0000256" key="8">
    <source>
        <dbReference type="ARBA" id="ARBA00023014"/>
    </source>
</evidence>
<dbReference type="InterPro" id="IPR012839">
    <property type="entry name" value="Organic_radical_activase"/>
</dbReference>
<comment type="similarity">
    <text evidence="2">Belongs to the organic radical-activating enzymes family.</text>
</comment>
<dbReference type="NCBIfam" id="NF007483">
    <property type="entry name" value="PRK10076.1"/>
    <property type="match status" value="1"/>
</dbReference>
<reference evidence="10 11" key="1">
    <citation type="journal article" date="2021" name="Int. J. Syst. Evol. Microbiol.">
        <title>Clostridium zeae sp. nov., isolated from corn silage.</title>
        <authorList>
            <person name="Kobayashi H."/>
            <person name="Tanizawa Y."/>
            <person name="Yagura M."/>
            <person name="Sakamoto M."/>
            <person name="Ohkuma M."/>
            <person name="Tohno M."/>
        </authorList>
    </citation>
    <scope>NUCLEOTIDE SEQUENCE [LARGE SCALE GENOMIC DNA]</scope>
    <source>
        <strain evidence="10 11">CSC2</strain>
    </source>
</reference>
<evidence type="ECO:0000256" key="2">
    <source>
        <dbReference type="ARBA" id="ARBA00009777"/>
    </source>
</evidence>
<dbReference type="SFLD" id="SFLDG01118">
    <property type="entry name" value="activating_enzymes__group_2"/>
    <property type="match status" value="1"/>
</dbReference>